<comment type="caution">
    <text evidence="1">The sequence shown here is derived from an EMBL/GenBank/DDBJ whole genome shotgun (WGS) entry which is preliminary data.</text>
</comment>
<evidence type="ECO:0000313" key="2">
    <source>
        <dbReference type="Proteomes" id="UP000499080"/>
    </source>
</evidence>
<dbReference type="Proteomes" id="UP000499080">
    <property type="component" value="Unassembled WGS sequence"/>
</dbReference>
<protein>
    <submittedName>
        <fullName evidence="1">Uncharacterized protein</fullName>
    </submittedName>
</protein>
<gene>
    <name evidence="1" type="ORF">AVEN_68000_1</name>
</gene>
<dbReference type="AlphaFoldDB" id="A0A4Y2IMM5"/>
<reference evidence="1 2" key="1">
    <citation type="journal article" date="2019" name="Sci. Rep.">
        <title>Orb-weaving spider Araneus ventricosus genome elucidates the spidroin gene catalogue.</title>
        <authorList>
            <person name="Kono N."/>
            <person name="Nakamura H."/>
            <person name="Ohtoshi R."/>
            <person name="Moran D.A.P."/>
            <person name="Shinohara A."/>
            <person name="Yoshida Y."/>
            <person name="Fujiwara M."/>
            <person name="Mori M."/>
            <person name="Tomita M."/>
            <person name="Arakawa K."/>
        </authorList>
    </citation>
    <scope>NUCLEOTIDE SEQUENCE [LARGE SCALE GENOMIC DNA]</scope>
</reference>
<evidence type="ECO:0000313" key="1">
    <source>
        <dbReference type="EMBL" id="GBM79058.1"/>
    </source>
</evidence>
<accession>A0A4Y2IMM5</accession>
<sequence>MLFTIMLTMIKDHVIKYHKKTSPLPALAPWSTLNDWPPRLHRALWSPRNSPHHERLIRRRPILPGYDTSSEMGPKSHTTITVSTKAARTCLLIRQLLIRELRHTGIMWLNMRLYKNKEISYNVIK</sequence>
<dbReference type="EMBL" id="BGPR01002797">
    <property type="protein sequence ID" value="GBM79058.1"/>
    <property type="molecule type" value="Genomic_DNA"/>
</dbReference>
<keyword evidence="2" id="KW-1185">Reference proteome</keyword>
<organism evidence="1 2">
    <name type="scientific">Araneus ventricosus</name>
    <name type="common">Orbweaver spider</name>
    <name type="synonym">Epeira ventricosa</name>
    <dbReference type="NCBI Taxonomy" id="182803"/>
    <lineage>
        <taxon>Eukaryota</taxon>
        <taxon>Metazoa</taxon>
        <taxon>Ecdysozoa</taxon>
        <taxon>Arthropoda</taxon>
        <taxon>Chelicerata</taxon>
        <taxon>Arachnida</taxon>
        <taxon>Araneae</taxon>
        <taxon>Araneomorphae</taxon>
        <taxon>Entelegynae</taxon>
        <taxon>Araneoidea</taxon>
        <taxon>Araneidae</taxon>
        <taxon>Araneus</taxon>
    </lineage>
</organism>
<proteinExistence type="predicted"/>
<name>A0A4Y2IMM5_ARAVE</name>